<sequence>MWGKKIIAISDRNLAGSEFLTQVEKLAKAKIDAFVLREKDLSEYEYYDLAKEVLGICVKYKTICFLHGYLTPTLKLEHKYFQAPLTLLRKESNLAKYFHILGTSVHSKEELLEAINYRANHAFVGHIFESSCKPNLKPYGMELLRDLLSFSSIPLYAIGGINAENIGAFRELNVAGVCMREVLMRENNPKKYLTLCKKEFL</sequence>
<dbReference type="PANTHER" id="PTHR20857">
    <property type="entry name" value="THIAMINE-PHOSPHATE PYROPHOSPHORYLASE"/>
    <property type="match status" value="1"/>
</dbReference>
<dbReference type="InterPro" id="IPR036206">
    <property type="entry name" value="ThiamineP_synth_sf"/>
</dbReference>
<dbReference type="RefSeq" id="WP_099462587.1">
    <property type="nucleotide sequence ID" value="NZ_CP041617.1"/>
</dbReference>
<dbReference type="OrthoDB" id="9815348at2"/>
<dbReference type="PANTHER" id="PTHR20857:SF15">
    <property type="entry name" value="THIAMINE-PHOSPHATE SYNTHASE"/>
    <property type="match status" value="1"/>
</dbReference>
<evidence type="ECO:0000313" key="4">
    <source>
        <dbReference type="EMBL" id="MBS4240537.1"/>
    </source>
</evidence>
<reference evidence="4" key="3">
    <citation type="submission" date="2019-07" db="EMBL/GenBank/DDBJ databases">
        <authorList>
            <person name="Miller W.G."/>
        </authorList>
    </citation>
    <scope>NUCLEOTIDE SEQUENCE</scope>
    <source>
        <strain evidence="4">52/13</strain>
    </source>
</reference>
<gene>
    <name evidence="5" type="ORF">AA994_07525</name>
    <name evidence="4" type="ORF">CVU5213_02140</name>
</gene>
<evidence type="ECO:0000313" key="7">
    <source>
        <dbReference type="Proteomes" id="UP000811399"/>
    </source>
</evidence>
<dbReference type="GO" id="GO:0004789">
    <property type="term" value="F:thiamine-phosphate diphosphorylase activity"/>
    <property type="evidence" value="ECO:0007669"/>
    <property type="project" value="TreeGrafter"/>
</dbReference>
<dbReference type="Gene3D" id="3.20.20.70">
    <property type="entry name" value="Aldolase class I"/>
    <property type="match status" value="1"/>
</dbReference>
<dbReference type="InterPro" id="IPR013785">
    <property type="entry name" value="Aldolase_TIM"/>
</dbReference>
<keyword evidence="7" id="KW-1185">Reference proteome</keyword>
<feature type="domain" description="Thiamine phosphate synthase/TenI" evidence="3">
    <location>
        <begin position="7"/>
        <end position="180"/>
    </location>
</feature>
<comment type="caution">
    <text evidence="5">The sequence shown here is derived from an EMBL/GenBank/DDBJ whole genome shotgun (WGS) entry which is preliminary data.</text>
</comment>
<reference evidence="6" key="2">
    <citation type="submission" date="2015-06" db="EMBL/GenBank/DDBJ databases">
        <authorList>
            <person name="Parisi A."/>
            <person name="Chiara M."/>
            <person name="Florio D."/>
            <person name="Miccolupo A."/>
            <person name="Manzari C."/>
            <person name="Mion D."/>
            <person name="Caruso M."/>
            <person name="D'erchia A.M."/>
            <person name="Zanoni R."/>
        </authorList>
    </citation>
    <scope>NUCLEOTIDE SEQUENCE [LARGE SCALE GENOMIC DNA]</scope>
    <source>
        <strain evidence="6">73/13</strain>
    </source>
</reference>
<name>A0A2G4QZE6_9BACT</name>
<dbReference type="Proteomes" id="UP000811399">
    <property type="component" value="Unassembled WGS sequence"/>
</dbReference>
<dbReference type="CDD" id="cd00564">
    <property type="entry name" value="TMP_TenI"/>
    <property type="match status" value="1"/>
</dbReference>
<dbReference type="AlphaFoldDB" id="A0A2G4QZE6"/>
<dbReference type="SUPFAM" id="SSF51391">
    <property type="entry name" value="Thiamin phosphate synthase"/>
    <property type="match status" value="1"/>
</dbReference>
<dbReference type="GeneID" id="77266395"/>
<protein>
    <submittedName>
        <fullName evidence="4">Thiamine phosphate synthase</fullName>
    </submittedName>
    <submittedName>
        <fullName evidence="5">Thiamine-phosphate pyrophosphorylase</fullName>
    </submittedName>
</protein>
<evidence type="ECO:0000256" key="1">
    <source>
        <dbReference type="ARBA" id="ARBA00004948"/>
    </source>
</evidence>
<proteinExistence type="predicted"/>
<reference evidence="5" key="1">
    <citation type="submission" date="2015-06" db="EMBL/GenBank/DDBJ databases">
        <authorList>
            <person name="Hoefler B.C."/>
            <person name="Straight P.D."/>
        </authorList>
    </citation>
    <scope>NUCLEOTIDE SEQUENCE [LARGE SCALE GENOMIC DNA]</scope>
    <source>
        <strain evidence="5">73/13</strain>
    </source>
</reference>
<dbReference type="Proteomes" id="UP000237472">
    <property type="component" value="Unassembled WGS sequence"/>
</dbReference>
<reference evidence="4 7" key="4">
    <citation type="journal article" date="2021" name="Syst. Appl. Microbiol.">
        <title>nCampylobacter vulpis sp. nov. isolated from wild red foxes.</title>
        <authorList>
            <person name="Parisi A."/>
            <person name="Chiara M."/>
            <person name="Caffara M."/>
            <person name="Mion D."/>
            <person name="Miller W.G."/>
            <person name="Caruso M."/>
            <person name="Manzari C."/>
            <person name="Florio D."/>
            <person name="Capozzi L."/>
            <person name="D'Erchia A.M."/>
            <person name="Manzulli V."/>
            <person name="Zanoni R.G."/>
        </authorList>
    </citation>
    <scope>NUCLEOTIDE SEQUENCE [LARGE SCALE GENOMIC DNA]</scope>
    <source>
        <strain evidence="4 7">52/13</strain>
    </source>
</reference>
<keyword evidence="2" id="KW-0784">Thiamine biosynthesis</keyword>
<dbReference type="GO" id="GO:0009228">
    <property type="term" value="P:thiamine biosynthetic process"/>
    <property type="evidence" value="ECO:0007669"/>
    <property type="project" value="UniProtKB-KW"/>
</dbReference>
<dbReference type="Pfam" id="PF02581">
    <property type="entry name" value="TMP-TENI"/>
    <property type="match status" value="1"/>
</dbReference>
<evidence type="ECO:0000259" key="3">
    <source>
        <dbReference type="Pfam" id="PF02581"/>
    </source>
</evidence>
<dbReference type="EMBL" id="VJYU01000004">
    <property type="protein sequence ID" value="MBS4240537.1"/>
    <property type="molecule type" value="Genomic_DNA"/>
</dbReference>
<dbReference type="InterPro" id="IPR022998">
    <property type="entry name" value="ThiamineP_synth_TenI"/>
</dbReference>
<evidence type="ECO:0000313" key="6">
    <source>
        <dbReference type="Proteomes" id="UP000237472"/>
    </source>
</evidence>
<dbReference type="EMBL" id="LDWY01000087">
    <property type="protein sequence ID" value="PHY89670.1"/>
    <property type="molecule type" value="Genomic_DNA"/>
</dbReference>
<accession>A0A2G4QZE6</accession>
<organism evidence="5 6">
    <name type="scientific">Campylobacter vulpis</name>
    <dbReference type="NCBI Taxonomy" id="1655500"/>
    <lineage>
        <taxon>Bacteria</taxon>
        <taxon>Pseudomonadati</taxon>
        <taxon>Campylobacterota</taxon>
        <taxon>Epsilonproteobacteria</taxon>
        <taxon>Campylobacterales</taxon>
        <taxon>Campylobacteraceae</taxon>
        <taxon>Campylobacter</taxon>
    </lineage>
</organism>
<comment type="pathway">
    <text evidence="1">Cofactor biosynthesis; thiamine diphosphate biosynthesis.</text>
</comment>
<evidence type="ECO:0000313" key="5">
    <source>
        <dbReference type="EMBL" id="PHY89670.1"/>
    </source>
</evidence>
<evidence type="ECO:0000256" key="2">
    <source>
        <dbReference type="ARBA" id="ARBA00022977"/>
    </source>
</evidence>
<dbReference type="GO" id="GO:0005737">
    <property type="term" value="C:cytoplasm"/>
    <property type="evidence" value="ECO:0007669"/>
    <property type="project" value="TreeGrafter"/>
</dbReference>